<dbReference type="InterPro" id="IPR000504">
    <property type="entry name" value="RRM_dom"/>
</dbReference>
<keyword evidence="1" id="KW-0694">RNA-binding</keyword>
<name>A0A1B9GQH4_9TREE</name>
<dbReference type="SMART" id="SM00360">
    <property type="entry name" value="RRM"/>
    <property type="match status" value="1"/>
</dbReference>
<keyword evidence="5" id="KW-1185">Reference proteome</keyword>
<evidence type="ECO:0000256" key="2">
    <source>
        <dbReference type="SAM" id="MobiDB-lite"/>
    </source>
</evidence>
<reference evidence="5" key="2">
    <citation type="submission" date="2013-12" db="EMBL/GenBank/DDBJ databases">
        <title>Evolution of pathogenesis and genome organization in the Tremellales.</title>
        <authorList>
            <person name="Cuomo C."/>
            <person name="Litvintseva A."/>
            <person name="Heitman J."/>
            <person name="Chen Y."/>
            <person name="Sun S."/>
            <person name="Springer D."/>
            <person name="Dromer F."/>
            <person name="Young S."/>
            <person name="Zeng Q."/>
            <person name="Chapman S."/>
            <person name="Gujja S."/>
            <person name="Saif S."/>
            <person name="Birren B."/>
        </authorList>
    </citation>
    <scope>NUCLEOTIDE SEQUENCE [LARGE SCALE GENOMIC DNA]</scope>
    <source>
        <strain evidence="5">BCC8398</strain>
    </source>
</reference>
<dbReference type="EMBL" id="KV700126">
    <property type="protein sequence ID" value="OCF33257.1"/>
    <property type="molecule type" value="Genomic_DNA"/>
</dbReference>
<evidence type="ECO:0000256" key="1">
    <source>
        <dbReference type="PROSITE-ProRule" id="PRU00176"/>
    </source>
</evidence>
<reference evidence="4 5" key="1">
    <citation type="submission" date="2013-07" db="EMBL/GenBank/DDBJ databases">
        <title>The Genome Sequence of Cryptococcus heveanensis BCC8398.</title>
        <authorList>
            <consortium name="The Broad Institute Genome Sequencing Platform"/>
            <person name="Cuomo C."/>
            <person name="Litvintseva A."/>
            <person name="Chen Y."/>
            <person name="Heitman J."/>
            <person name="Sun S."/>
            <person name="Springer D."/>
            <person name="Dromer F."/>
            <person name="Young S.K."/>
            <person name="Zeng Q."/>
            <person name="Gargeya S."/>
            <person name="Fitzgerald M."/>
            <person name="Abouelleil A."/>
            <person name="Alvarado L."/>
            <person name="Berlin A.M."/>
            <person name="Chapman S.B."/>
            <person name="Dewar J."/>
            <person name="Goldberg J."/>
            <person name="Griggs A."/>
            <person name="Gujja S."/>
            <person name="Hansen M."/>
            <person name="Howarth C."/>
            <person name="Imamovic A."/>
            <person name="Larimer J."/>
            <person name="McCowan C."/>
            <person name="Murphy C."/>
            <person name="Pearson M."/>
            <person name="Priest M."/>
            <person name="Roberts A."/>
            <person name="Saif S."/>
            <person name="Shea T."/>
            <person name="Sykes S."/>
            <person name="Wortman J."/>
            <person name="Nusbaum C."/>
            <person name="Birren B."/>
        </authorList>
    </citation>
    <scope>NUCLEOTIDE SEQUENCE [LARGE SCALE GENOMIC DNA]</scope>
    <source>
        <strain evidence="4 5">BCC8398</strain>
    </source>
</reference>
<accession>A0A1B9GQH4</accession>
<feature type="region of interest" description="Disordered" evidence="2">
    <location>
        <begin position="266"/>
        <end position="319"/>
    </location>
</feature>
<dbReference type="InterPro" id="IPR012677">
    <property type="entry name" value="Nucleotide-bd_a/b_plait_sf"/>
</dbReference>
<dbReference type="SUPFAM" id="SSF54928">
    <property type="entry name" value="RNA-binding domain, RBD"/>
    <property type="match status" value="1"/>
</dbReference>
<evidence type="ECO:0000313" key="4">
    <source>
        <dbReference type="EMBL" id="OCF33257.1"/>
    </source>
</evidence>
<feature type="domain" description="RRM" evidence="3">
    <location>
        <begin position="41"/>
        <end position="110"/>
    </location>
</feature>
<gene>
    <name evidence="4" type="ORF">I316_04998</name>
</gene>
<sequence>MSNVANPTNPAPSSINPAAATSAPGATGAGTAAAAVPSSGYTIHVSGLATETTEDKLHDFFSFCGKLVSVKKSGNEADITFEKLSAMRTSLMLNGGTLDGAHLEVTSASDAEPKTASVLPTGATGSTPIGATEHGISQEDKPKAAIVAEYLAHGYALGDNVIQKAIDLDHKQGISARFLSFFNSLDSTVGNKVVGENKTVSGKITESAAAGVAKAREVDQHRGFTAKFHDYYSKVFGTPIGQKVVQFYTTTQKQVLDVHEEAKRIAEEKKRSSAPVTPAEPALAGTADEPGAGSGTAKAEAQANATVPPVQAAPFALNP</sequence>
<feature type="region of interest" description="Disordered" evidence="2">
    <location>
        <begin position="1"/>
        <end position="33"/>
    </location>
</feature>
<evidence type="ECO:0000313" key="5">
    <source>
        <dbReference type="Proteomes" id="UP000092666"/>
    </source>
</evidence>
<dbReference type="PANTHER" id="PTHR32343">
    <property type="entry name" value="SERINE/ARGININE-RICH SPLICING FACTOR"/>
    <property type="match status" value="1"/>
</dbReference>
<dbReference type="Pfam" id="PF00076">
    <property type="entry name" value="RRM_1"/>
    <property type="match status" value="1"/>
</dbReference>
<dbReference type="PROSITE" id="PS50102">
    <property type="entry name" value="RRM"/>
    <property type="match status" value="1"/>
</dbReference>
<proteinExistence type="predicted"/>
<organism evidence="4 5">
    <name type="scientific">Kwoniella heveanensis BCC8398</name>
    <dbReference type="NCBI Taxonomy" id="1296120"/>
    <lineage>
        <taxon>Eukaryota</taxon>
        <taxon>Fungi</taxon>
        <taxon>Dikarya</taxon>
        <taxon>Basidiomycota</taxon>
        <taxon>Agaricomycotina</taxon>
        <taxon>Tremellomycetes</taxon>
        <taxon>Tremellales</taxon>
        <taxon>Cryptococcaceae</taxon>
        <taxon>Kwoniella</taxon>
    </lineage>
</organism>
<evidence type="ECO:0000259" key="3">
    <source>
        <dbReference type="PROSITE" id="PS50102"/>
    </source>
</evidence>
<dbReference type="Gene3D" id="3.30.70.330">
    <property type="match status" value="1"/>
</dbReference>
<dbReference type="STRING" id="1296120.A0A1B9GQH4"/>
<dbReference type="Proteomes" id="UP000092666">
    <property type="component" value="Unassembled WGS sequence"/>
</dbReference>
<dbReference type="AlphaFoldDB" id="A0A1B9GQH4"/>
<dbReference type="OrthoDB" id="7763451at2759"/>
<dbReference type="PANTHER" id="PTHR32343:SF10">
    <property type="entry name" value="RNA-BINDING REGION RNP-1 DOMAIN-CONTAINING PROTEIN"/>
    <property type="match status" value="1"/>
</dbReference>
<dbReference type="InterPro" id="IPR035979">
    <property type="entry name" value="RBD_domain_sf"/>
</dbReference>
<dbReference type="GO" id="GO:0003723">
    <property type="term" value="F:RNA binding"/>
    <property type="evidence" value="ECO:0007669"/>
    <property type="project" value="UniProtKB-UniRule"/>
</dbReference>
<protein>
    <recommendedName>
        <fullName evidence="3">RRM domain-containing protein</fullName>
    </recommendedName>
</protein>